<organism evidence="1">
    <name type="scientific">freshwater metagenome</name>
    <dbReference type="NCBI Taxonomy" id="449393"/>
    <lineage>
        <taxon>unclassified sequences</taxon>
        <taxon>metagenomes</taxon>
        <taxon>ecological metagenomes</taxon>
    </lineage>
</organism>
<dbReference type="AlphaFoldDB" id="A0A6J6D6H6"/>
<dbReference type="InterPro" id="IPR010662">
    <property type="entry name" value="RBBP9/YdeN"/>
</dbReference>
<gene>
    <name evidence="1" type="ORF">UFOPK1618_00289</name>
</gene>
<dbReference type="GO" id="GO:0016787">
    <property type="term" value="F:hydrolase activity"/>
    <property type="evidence" value="ECO:0007669"/>
    <property type="project" value="InterPro"/>
</dbReference>
<evidence type="ECO:0000313" key="1">
    <source>
        <dbReference type="EMBL" id="CAB4557278.1"/>
    </source>
</evidence>
<dbReference type="PANTHER" id="PTHR15394">
    <property type="entry name" value="SERINE HYDROLASE RBBP9"/>
    <property type="match status" value="1"/>
</dbReference>
<protein>
    <submittedName>
        <fullName evidence="1">Unannotated protein</fullName>
    </submittedName>
</protein>
<dbReference type="InterPro" id="IPR029058">
    <property type="entry name" value="AB_hydrolase_fold"/>
</dbReference>
<proteinExistence type="predicted"/>
<dbReference type="Pfam" id="PF06821">
    <property type="entry name" value="Ser_hydrolase"/>
    <property type="match status" value="1"/>
</dbReference>
<dbReference type="PANTHER" id="PTHR15394:SF3">
    <property type="entry name" value="SERINE HYDROLASE RBBP9"/>
    <property type="match status" value="1"/>
</dbReference>
<sequence>MARVLVMHGWTNRRAEGNWHRWLVSQLRHQGHQVSYPQFPSTDNPTLEDWQELLVAELELLEEAGPGESIVIGHSLGCINFIHAAVDGKVKNPVDRLLLVAPADPKLLGEIKGLKVNLAKPATKDAVHSVVKSLTIVGSDGDPWSPDGVQSTFGEPLGVEAVIIPGAQHFRADEGWGEWQGLLDWVNDPSADITIR</sequence>
<dbReference type="Gene3D" id="3.40.50.1820">
    <property type="entry name" value="alpha/beta hydrolase"/>
    <property type="match status" value="1"/>
</dbReference>
<dbReference type="EMBL" id="CAEZTF010000035">
    <property type="protein sequence ID" value="CAB4557278.1"/>
    <property type="molecule type" value="Genomic_DNA"/>
</dbReference>
<dbReference type="SUPFAM" id="SSF53474">
    <property type="entry name" value="alpha/beta-Hydrolases"/>
    <property type="match status" value="1"/>
</dbReference>
<name>A0A6J6D6H6_9ZZZZ</name>
<reference evidence="1" key="1">
    <citation type="submission" date="2020-05" db="EMBL/GenBank/DDBJ databases">
        <authorList>
            <person name="Chiriac C."/>
            <person name="Salcher M."/>
            <person name="Ghai R."/>
            <person name="Kavagutti S V."/>
        </authorList>
    </citation>
    <scope>NUCLEOTIDE SEQUENCE</scope>
</reference>
<accession>A0A6J6D6H6</accession>